<accession>I3CCW2</accession>
<dbReference type="HOGENOM" id="CLU_088210_0_0_6"/>
<dbReference type="Proteomes" id="UP000005744">
    <property type="component" value="Unassembled WGS sequence"/>
</dbReference>
<evidence type="ECO:0000256" key="1">
    <source>
        <dbReference type="SAM" id="SignalP"/>
    </source>
</evidence>
<dbReference type="SUPFAM" id="SSF81296">
    <property type="entry name" value="E set domains"/>
    <property type="match status" value="1"/>
</dbReference>
<evidence type="ECO:0000259" key="3">
    <source>
        <dbReference type="Pfam" id="PF13501"/>
    </source>
</evidence>
<feature type="chain" id="PRO_5003668742" evidence="1">
    <location>
        <begin position="28"/>
        <end position="293"/>
    </location>
</feature>
<dbReference type="Gene3D" id="2.60.40.10">
    <property type="entry name" value="Immunoglobulins"/>
    <property type="match status" value="1"/>
</dbReference>
<dbReference type="InterPro" id="IPR014756">
    <property type="entry name" value="Ig_E-set"/>
</dbReference>
<feature type="domain" description="Ig-like SoxY" evidence="3">
    <location>
        <begin position="61"/>
        <end position="169"/>
    </location>
</feature>
<dbReference type="Pfam" id="PF13501">
    <property type="entry name" value="SoxY"/>
    <property type="match status" value="1"/>
</dbReference>
<keyword evidence="1" id="KW-0732">Signal</keyword>
<feature type="domain" description="Sulphur oxidation protein SoxZ" evidence="2">
    <location>
        <begin position="198"/>
        <end position="285"/>
    </location>
</feature>
<dbReference type="eggNOG" id="COG5501">
    <property type="taxonomic scope" value="Bacteria"/>
</dbReference>
<gene>
    <name evidence="4" type="ORF">BegalDRAFT_0537</name>
</gene>
<keyword evidence="5" id="KW-1185">Reference proteome</keyword>
<dbReference type="EMBL" id="JH600070">
    <property type="protein sequence ID" value="EIJ41455.1"/>
    <property type="molecule type" value="Genomic_DNA"/>
</dbReference>
<dbReference type="AlphaFoldDB" id="I3CCW2"/>
<dbReference type="OrthoDB" id="8538315at2"/>
<dbReference type="InterPro" id="IPR013783">
    <property type="entry name" value="Ig-like_fold"/>
</dbReference>
<dbReference type="NCBIfam" id="TIGR04557">
    <property type="entry name" value="fuse_rel_SoxYZ"/>
    <property type="match status" value="1"/>
</dbReference>
<reference evidence="4 5" key="1">
    <citation type="submission" date="2011-11" db="EMBL/GenBank/DDBJ databases">
        <title>Improved High-Quality Draft sequence of Beggiatoa alba B18lD.</title>
        <authorList>
            <consortium name="US DOE Joint Genome Institute"/>
            <person name="Lucas S."/>
            <person name="Han J."/>
            <person name="Lapidus A."/>
            <person name="Cheng J.-F."/>
            <person name="Goodwin L."/>
            <person name="Pitluck S."/>
            <person name="Peters L."/>
            <person name="Mikhailova N."/>
            <person name="Held B."/>
            <person name="Detter J.C."/>
            <person name="Han C."/>
            <person name="Tapia R."/>
            <person name="Land M."/>
            <person name="Hauser L."/>
            <person name="Kyrpides N."/>
            <person name="Ivanova N."/>
            <person name="Pagani I."/>
            <person name="Samuel K."/>
            <person name="Teske A."/>
            <person name="Mueller J."/>
            <person name="Woyke T."/>
        </authorList>
    </citation>
    <scope>NUCLEOTIDE SEQUENCE [LARGE SCALE GENOMIC DNA]</scope>
    <source>
        <strain evidence="4 5">B18LD</strain>
    </source>
</reference>
<name>I3CCW2_9GAMM</name>
<protein>
    <submittedName>
        <fullName evidence="4">Putative secreted protein</fullName>
    </submittedName>
</protein>
<dbReference type="RefSeq" id="WP_002683418.1">
    <property type="nucleotide sequence ID" value="NZ_JH600070.1"/>
</dbReference>
<dbReference type="InterPro" id="IPR038162">
    <property type="entry name" value="SoxY_sf"/>
</dbReference>
<dbReference type="InterPro" id="IPR014880">
    <property type="entry name" value="SoxZ_dom"/>
</dbReference>
<feature type="signal peptide" evidence="1">
    <location>
        <begin position="1"/>
        <end position="27"/>
    </location>
</feature>
<dbReference type="Pfam" id="PF08770">
    <property type="entry name" value="SoxZ"/>
    <property type="match status" value="1"/>
</dbReference>
<evidence type="ECO:0000313" key="4">
    <source>
        <dbReference type="EMBL" id="EIJ41455.1"/>
    </source>
</evidence>
<dbReference type="Gene3D" id="2.60.40.2470">
    <property type="entry name" value="SoxY domain"/>
    <property type="match status" value="1"/>
</dbReference>
<sequence length="293" mass="31613">MWCVKKERGVLACLFCVCLAWNLAVTATEIPATTASSSASPSVTSAALLETPVWDAARVSLFHQQAIETNQTLIQLETPYRAEDAAIVPITIKAGIPQNPSQYIQRIYLFIDNNPVPLAATFSLTPDSGLADIATRVRINAYTPIRAIAQLNDGQLLMSARYIKASGGCSAPVGKDSAAAEARLGKMRLKIATDGDSKQPLLAQLMISHPNNSGLQLDQISRLYVPARFIKQVQVHFNDKLIMSAETDISISEDPSFRFYVQTQGADGTLTADVIDSTGAKFTTSQVLKLSSP</sequence>
<evidence type="ECO:0000313" key="5">
    <source>
        <dbReference type="Proteomes" id="UP000005744"/>
    </source>
</evidence>
<organism evidence="4 5">
    <name type="scientific">Beggiatoa alba B18LD</name>
    <dbReference type="NCBI Taxonomy" id="395493"/>
    <lineage>
        <taxon>Bacteria</taxon>
        <taxon>Pseudomonadati</taxon>
        <taxon>Pseudomonadota</taxon>
        <taxon>Gammaproteobacteria</taxon>
        <taxon>Thiotrichales</taxon>
        <taxon>Thiotrichaceae</taxon>
        <taxon>Beggiatoa</taxon>
    </lineage>
</organism>
<dbReference type="InterPro" id="IPR032711">
    <property type="entry name" value="SoxY"/>
</dbReference>
<dbReference type="InterPro" id="IPR030831">
    <property type="entry name" value="Fuse-rel_SoxYZ"/>
</dbReference>
<evidence type="ECO:0000259" key="2">
    <source>
        <dbReference type="Pfam" id="PF08770"/>
    </source>
</evidence>
<proteinExistence type="predicted"/>
<dbReference type="STRING" id="395493.BegalDRAFT_0537"/>